<evidence type="ECO:0000256" key="5">
    <source>
        <dbReference type="ARBA" id="ARBA00022842"/>
    </source>
</evidence>
<evidence type="ECO:0000313" key="8">
    <source>
        <dbReference type="Proteomes" id="UP000076927"/>
    </source>
</evidence>
<evidence type="ECO:0000256" key="4">
    <source>
        <dbReference type="ARBA" id="ARBA00022840"/>
    </source>
</evidence>
<keyword evidence="2" id="KW-0479">Metal-binding</keyword>
<dbReference type="SUPFAM" id="SSF56059">
    <property type="entry name" value="Glutathione synthetase ATP-binding domain-like"/>
    <property type="match status" value="1"/>
</dbReference>
<dbReference type="STRING" id="1178515.SY83_08545"/>
<dbReference type="PATRIC" id="fig|1178515.4.peg.1703"/>
<evidence type="ECO:0000259" key="6">
    <source>
        <dbReference type="Pfam" id="PF03738"/>
    </source>
</evidence>
<dbReference type="GO" id="GO:0016874">
    <property type="term" value="F:ligase activity"/>
    <property type="evidence" value="ECO:0007669"/>
    <property type="project" value="UniProtKB-KW"/>
</dbReference>
<keyword evidence="3" id="KW-0547">Nucleotide-binding</keyword>
<dbReference type="KEGG" id="pswu:SY83_08545"/>
<dbReference type="RefSeq" id="WP_068605857.1">
    <property type="nucleotide sequence ID" value="NZ_CP011388.1"/>
</dbReference>
<dbReference type="InterPro" id="IPR016185">
    <property type="entry name" value="PreATP-grasp_dom_sf"/>
</dbReference>
<dbReference type="InterPro" id="IPR005494">
    <property type="entry name" value="GSPS_pre-ATP-grasp-like_dom"/>
</dbReference>
<gene>
    <name evidence="7" type="ORF">SY83_08545</name>
</gene>
<evidence type="ECO:0000256" key="1">
    <source>
        <dbReference type="ARBA" id="ARBA00022598"/>
    </source>
</evidence>
<sequence length="470" mass="52733">MPRIESLGVLHDELYRCCGREEVIPYHRMYGKQYVLPSVTRYSAGEAEKLRVASERLDRVYRKVLRWAQRELPDIVLIKLLGLHPAMLTAARMEVPMHGVSRQDWILDPAGEWLKCIENNTDTPTGIPETAWLAGSVLKERTTYRNPSAGMDQRIREAFTELIQHYRAGGEDGDLVFSSYGDHTEDAANTRYLMERVREAGYEARYAPLEDIEIIPNEGVFHEGGRIGIWYRLYPMEYLVWDEDSEGRPIGRDVFQLMEQGKLCIINPAQSVITQSKGFMALIWSLYEHGKELAASGLIQSDEESLFTAEEADTIKTYLLPTYTTPDLFQNCNQAYVAKGYWGREGKGTVLYDEAGMNASPQAGDQHVAVDADSMNIVNTVDPLNAGDAMDAGDPEETAAYYNNQQKVYQQRISMEKVRAESEHGLVDGYLLTGVYVIGGKFAGILPRVGGLITGDLAYFCPAAVVEQVD</sequence>
<dbReference type="Proteomes" id="UP000076927">
    <property type="component" value="Chromosome"/>
</dbReference>
<evidence type="ECO:0000256" key="2">
    <source>
        <dbReference type="ARBA" id="ARBA00022723"/>
    </source>
</evidence>
<protein>
    <recommendedName>
        <fullName evidence="6">Glutathionylspermidine synthase pre-ATP-grasp-like domain-containing protein</fullName>
    </recommendedName>
</protein>
<keyword evidence="4" id="KW-0067">ATP-binding</keyword>
<dbReference type="GO" id="GO:0005524">
    <property type="term" value="F:ATP binding"/>
    <property type="evidence" value="ECO:0007669"/>
    <property type="project" value="UniProtKB-KW"/>
</dbReference>
<reference evidence="7 8" key="1">
    <citation type="submission" date="2015-01" db="EMBL/GenBank/DDBJ databases">
        <title>Paenibacillus swuensis/DY6/whole genome sequencing.</title>
        <authorList>
            <person name="Kim M.K."/>
            <person name="Srinivasan S."/>
            <person name="Lee J.-J."/>
        </authorList>
    </citation>
    <scope>NUCLEOTIDE SEQUENCE [LARGE SCALE GENOMIC DNA]</scope>
    <source>
        <strain evidence="7 8">DY6</strain>
    </source>
</reference>
<dbReference type="EMBL" id="CP011388">
    <property type="protein sequence ID" value="ANE46318.1"/>
    <property type="molecule type" value="Genomic_DNA"/>
</dbReference>
<keyword evidence="1" id="KW-0436">Ligase</keyword>
<dbReference type="SUPFAM" id="SSF52440">
    <property type="entry name" value="PreATP-grasp domain"/>
    <property type="match status" value="1"/>
</dbReference>
<keyword evidence="5" id="KW-0460">Magnesium</keyword>
<evidence type="ECO:0000313" key="7">
    <source>
        <dbReference type="EMBL" id="ANE46318.1"/>
    </source>
</evidence>
<proteinExistence type="predicted"/>
<name>A0A172TGY2_9BACL</name>
<dbReference type="Gene3D" id="3.30.1490.330">
    <property type="match status" value="1"/>
</dbReference>
<dbReference type="OrthoDB" id="9765517at2"/>
<dbReference type="GO" id="GO:0046872">
    <property type="term" value="F:metal ion binding"/>
    <property type="evidence" value="ECO:0007669"/>
    <property type="project" value="UniProtKB-KW"/>
</dbReference>
<feature type="domain" description="Glutathionylspermidine synthase pre-ATP-grasp-like" evidence="6">
    <location>
        <begin position="24"/>
        <end position="464"/>
    </location>
</feature>
<dbReference type="AlphaFoldDB" id="A0A172TGY2"/>
<organism evidence="7 8">
    <name type="scientific">Paenibacillus swuensis</name>
    <dbReference type="NCBI Taxonomy" id="1178515"/>
    <lineage>
        <taxon>Bacteria</taxon>
        <taxon>Bacillati</taxon>
        <taxon>Bacillota</taxon>
        <taxon>Bacilli</taxon>
        <taxon>Bacillales</taxon>
        <taxon>Paenibacillaceae</taxon>
        <taxon>Paenibacillus</taxon>
    </lineage>
</organism>
<accession>A0A172TGY2</accession>
<keyword evidence="8" id="KW-1185">Reference proteome</keyword>
<evidence type="ECO:0000256" key="3">
    <source>
        <dbReference type="ARBA" id="ARBA00022741"/>
    </source>
</evidence>
<dbReference type="Pfam" id="PF03738">
    <property type="entry name" value="GSP_synth"/>
    <property type="match status" value="1"/>
</dbReference>